<keyword evidence="2" id="KW-1133">Transmembrane helix</keyword>
<dbReference type="EMBL" id="JANQDX010000001">
    <property type="protein sequence ID" value="KAL0929156.1"/>
    <property type="molecule type" value="Genomic_DNA"/>
</dbReference>
<proteinExistence type="predicted"/>
<dbReference type="AlphaFoldDB" id="A0ABD0W8S7"/>
<feature type="region of interest" description="Disordered" evidence="1">
    <location>
        <begin position="30"/>
        <end position="133"/>
    </location>
</feature>
<accession>A0ABD0W8S7</accession>
<evidence type="ECO:0000256" key="1">
    <source>
        <dbReference type="SAM" id="MobiDB-lite"/>
    </source>
</evidence>
<keyword evidence="2" id="KW-0472">Membrane</keyword>
<name>A0ABD0W8S7_DENTH</name>
<comment type="caution">
    <text evidence="3">The sequence shown here is derived from an EMBL/GenBank/DDBJ whole genome shotgun (WGS) entry which is preliminary data.</text>
</comment>
<feature type="transmembrane region" description="Helical" evidence="2">
    <location>
        <begin position="159"/>
        <end position="184"/>
    </location>
</feature>
<reference evidence="3 4" key="1">
    <citation type="journal article" date="2024" name="Plant Biotechnol. J.">
        <title>Dendrobium thyrsiflorum genome and its molecular insights into genes involved in important horticultural traits.</title>
        <authorList>
            <person name="Chen B."/>
            <person name="Wang J.Y."/>
            <person name="Zheng P.J."/>
            <person name="Li K.L."/>
            <person name="Liang Y.M."/>
            <person name="Chen X.F."/>
            <person name="Zhang C."/>
            <person name="Zhao X."/>
            <person name="He X."/>
            <person name="Zhang G.Q."/>
            <person name="Liu Z.J."/>
            <person name="Xu Q."/>
        </authorList>
    </citation>
    <scope>NUCLEOTIDE SEQUENCE [LARGE SCALE GENOMIC DNA]</scope>
    <source>
        <strain evidence="3">GZMU011</strain>
    </source>
</reference>
<evidence type="ECO:0000313" key="3">
    <source>
        <dbReference type="EMBL" id="KAL0929156.1"/>
    </source>
</evidence>
<keyword evidence="4" id="KW-1185">Reference proteome</keyword>
<dbReference type="Proteomes" id="UP001552299">
    <property type="component" value="Unassembled WGS sequence"/>
</dbReference>
<protein>
    <submittedName>
        <fullName evidence="3">Uncharacterized protein</fullName>
    </submittedName>
</protein>
<keyword evidence="2" id="KW-0812">Transmembrane</keyword>
<organism evidence="3 4">
    <name type="scientific">Dendrobium thyrsiflorum</name>
    <name type="common">Pinecone-like raceme dendrobium</name>
    <name type="synonym">Orchid</name>
    <dbReference type="NCBI Taxonomy" id="117978"/>
    <lineage>
        <taxon>Eukaryota</taxon>
        <taxon>Viridiplantae</taxon>
        <taxon>Streptophyta</taxon>
        <taxon>Embryophyta</taxon>
        <taxon>Tracheophyta</taxon>
        <taxon>Spermatophyta</taxon>
        <taxon>Magnoliopsida</taxon>
        <taxon>Liliopsida</taxon>
        <taxon>Asparagales</taxon>
        <taxon>Orchidaceae</taxon>
        <taxon>Epidendroideae</taxon>
        <taxon>Malaxideae</taxon>
        <taxon>Dendrobiinae</taxon>
        <taxon>Dendrobium</taxon>
    </lineage>
</organism>
<gene>
    <name evidence="3" type="ORF">M5K25_001100</name>
</gene>
<evidence type="ECO:0000313" key="4">
    <source>
        <dbReference type="Proteomes" id="UP001552299"/>
    </source>
</evidence>
<feature type="compositionally biased region" description="Pro residues" evidence="1">
    <location>
        <begin position="85"/>
        <end position="99"/>
    </location>
</feature>
<feature type="compositionally biased region" description="Basic and acidic residues" evidence="1">
    <location>
        <begin position="68"/>
        <end position="83"/>
    </location>
</feature>
<sequence>MEDRKSQFYITIDSDTNTLSKKYLDRARISRQNQREIEDHSCLVAPPRPPPEFCRTTIGPPPDVGVPPDHHLRLGVTPDRRLTSEPPPKARSYAGPPPDRWSSTGTPPDAGVPPEHHLTPGVPPDQHLTPGVPLDHLLTPEVPPNYQLIAKLASNARHFYFVSNSIFFLPVAVAFVFPAGIHLAPRPPSISIFELLHTNQLQRSVITALVPTLIYQTASEIPLRVVRRRTFERRRRRRSAVADESFLLGFDEAAAEVLLVLKPDGGDARHFNRTVHFFRFLIIKMTILTKLRNCPTSCSSAGLPRCGREYLPPPPQLTAWSFTEIEPQEIRFIRTADAEARNLPDGHPATDRSFSSPPPTVDVTATRPSALIRDSNVSVLEEDGGGDISSQLSSVVGLSSSSTTSPLFSPSPLPSPNTLRRRLRHSSSVCVAASIAFAEASAASNLFL</sequence>
<feature type="region of interest" description="Disordered" evidence="1">
    <location>
        <begin position="343"/>
        <end position="367"/>
    </location>
</feature>
<evidence type="ECO:0000256" key="2">
    <source>
        <dbReference type="SAM" id="Phobius"/>
    </source>
</evidence>
<feature type="compositionally biased region" description="Basic and acidic residues" evidence="1">
    <location>
        <begin position="30"/>
        <end position="41"/>
    </location>
</feature>